<dbReference type="PROSITE" id="PS00102">
    <property type="entry name" value="PHOSPHORYLASE"/>
    <property type="match status" value="1"/>
</dbReference>
<evidence type="ECO:0000256" key="10">
    <source>
        <dbReference type="SAM" id="MobiDB-lite"/>
    </source>
</evidence>
<comment type="catalytic activity">
    <reaction evidence="1 9">
        <text>[(1-&gt;4)-alpha-D-glucosyl](n) + phosphate = [(1-&gt;4)-alpha-D-glucosyl](n-1) + alpha-D-glucose 1-phosphate</text>
        <dbReference type="Rhea" id="RHEA:41732"/>
        <dbReference type="Rhea" id="RHEA-COMP:9584"/>
        <dbReference type="Rhea" id="RHEA-COMP:9586"/>
        <dbReference type="ChEBI" id="CHEBI:15444"/>
        <dbReference type="ChEBI" id="CHEBI:43474"/>
        <dbReference type="ChEBI" id="CHEBI:58601"/>
        <dbReference type="EC" id="2.4.1.1"/>
    </reaction>
</comment>
<comment type="caution">
    <text evidence="11">The sequence shown here is derived from an EMBL/GenBank/DDBJ whole genome shotgun (WGS) entry which is preliminary data.</text>
</comment>
<dbReference type="NCBIfam" id="TIGR02093">
    <property type="entry name" value="P_ylase"/>
    <property type="match status" value="1"/>
</dbReference>
<name>A0A8J6ATK8_9EUKA</name>
<proteinExistence type="inferred from homology"/>
<evidence type="ECO:0000256" key="1">
    <source>
        <dbReference type="ARBA" id="ARBA00001275"/>
    </source>
</evidence>
<evidence type="ECO:0000256" key="2">
    <source>
        <dbReference type="ARBA" id="ARBA00001933"/>
    </source>
</evidence>
<evidence type="ECO:0000256" key="5">
    <source>
        <dbReference type="ARBA" id="ARBA00022676"/>
    </source>
</evidence>
<evidence type="ECO:0000256" key="6">
    <source>
        <dbReference type="ARBA" id="ARBA00022679"/>
    </source>
</evidence>
<dbReference type="PANTHER" id="PTHR11468">
    <property type="entry name" value="GLYCOGEN PHOSPHORYLASE"/>
    <property type="match status" value="1"/>
</dbReference>
<evidence type="ECO:0000256" key="3">
    <source>
        <dbReference type="ARBA" id="ARBA00006047"/>
    </source>
</evidence>
<dbReference type="SUPFAM" id="SSF53756">
    <property type="entry name" value="UDP-Glycosyltransferase/glycogen phosphorylase"/>
    <property type="match status" value="1"/>
</dbReference>
<dbReference type="InterPro" id="IPR011833">
    <property type="entry name" value="Glycg_phsphrylas"/>
</dbReference>
<dbReference type="CDD" id="cd04300">
    <property type="entry name" value="GT35_Glycogen_Phosphorylase"/>
    <property type="match status" value="1"/>
</dbReference>
<evidence type="ECO:0000256" key="7">
    <source>
        <dbReference type="ARBA" id="ARBA00022898"/>
    </source>
</evidence>
<dbReference type="FunFam" id="3.40.50.2000:FF:000003">
    <property type="entry name" value="Alpha-1,4 glucan phosphorylase"/>
    <property type="match status" value="1"/>
</dbReference>
<dbReference type="InterPro" id="IPR000811">
    <property type="entry name" value="Glyco_trans_35"/>
</dbReference>
<comment type="cofactor">
    <cofactor evidence="2 9">
        <name>pyridoxal 5'-phosphate</name>
        <dbReference type="ChEBI" id="CHEBI:597326"/>
    </cofactor>
</comment>
<dbReference type="EMBL" id="JAHDYR010000016">
    <property type="protein sequence ID" value="KAG9394261.1"/>
    <property type="molecule type" value="Genomic_DNA"/>
</dbReference>
<feature type="region of interest" description="Disordered" evidence="10">
    <location>
        <begin position="1"/>
        <end position="38"/>
    </location>
</feature>
<keyword evidence="7 9" id="KW-0663">Pyridoxal phosphate</keyword>
<dbReference type="PANTHER" id="PTHR11468:SF3">
    <property type="entry name" value="GLYCOGEN PHOSPHORYLASE, LIVER FORM"/>
    <property type="match status" value="1"/>
</dbReference>
<evidence type="ECO:0000313" key="11">
    <source>
        <dbReference type="EMBL" id="KAG9394261.1"/>
    </source>
</evidence>
<dbReference type="EC" id="2.4.1.1" evidence="9"/>
<dbReference type="Pfam" id="PF00343">
    <property type="entry name" value="Phosphorylase"/>
    <property type="match status" value="1"/>
</dbReference>
<keyword evidence="5 9" id="KW-0328">Glycosyltransferase</keyword>
<dbReference type="OrthoDB" id="9215500at2759"/>
<dbReference type="InterPro" id="IPR035090">
    <property type="entry name" value="Pyridoxal_P_attach_site"/>
</dbReference>
<comment type="similarity">
    <text evidence="3 9">Belongs to the glycogen phosphorylase family.</text>
</comment>
<sequence length="1008" mass="114836">MEEASEGRPSSAQTGHKQSEHEKQPTDSAAGIAGESEEYHETEIIERDFLSHVYERPVEARPNLKLYHELESIRISRQRRASPLTMPMTMSKPAPLRRQRRHSLEPMRAATLDSEPEASKFRLLPAHALQSFLEAATLMPLSQVRSLYASTIEEYKVRTRLSAELSVEANPDDALWQMLPKYTARNKETIRQQIIHHLEHTIACSRYCGSPNNMFRAASLAIRDRLIEYLNDSNVYFTAMSAKRAYYMSIEFLIGRSFSNAVTNMRLESEFRGVLAELGTRMEEIVQLEHDAGLGNGGLGRLAACYLDSMATLNYPVWGYGIRYKYGMFRQEIINKRQRELPDFWLAEGTPWEIERNDVMYTVGFYGVVEATEGDHPKFKWHAGQTVCAKAYDTPVPGYDTTTCLNLRLWSSQPSEEFDLVSFNKGDYSSALRWRQEAEAITSVLYPDDSTQAGLELRLKQQYFFSSASLQDILARFVMEGHAFEELPDFVAIQLNDTHPTISVVELIRLLVDEHGMPFEAALSISRRVFFFTNHTVLPEALERWPVSLMAALLPRHMQLIYDINWEFLESIRADHDEDFLRAVSIIGEHPEKHVRMANLAIVMSGAVNGVAELHTSILKSRTFKQFHELYPEKFCNKTNGITSRRWLKVANPQLSALITRKLGTDAWVKDLSVLRQLEEFADERGFQQEWMAVKRLNKERLVAHIQRLTGVAVSPQALFDVHVKRIHEYKRQLLNVLSVIYRYLVLKRMSPEQRENTVPRCTIFGGKSAAAYARAKLIINLINVVADIVNEDPETRRWLTVVFLPDYNVSLAEVIIPATDVSQHISTTGTEASGTSNMKFVLNSALILGTLDGATIEINEESNGHGVVTFGISTEAEVEEIRAGYAQGEQEPPCLELDSVVRQISTGIFKDEGQFEPIVAELSRRNDYYLIYRDFEDYLRGQQRVDSLYRDQVKWASEAIRLTASVAKFSSDRAASEYAELWGISSWPLPTSLCGDDTRYGMCDRHE</sequence>
<dbReference type="FunFam" id="3.40.50.2000:FF:000807">
    <property type="entry name" value="Alpha-glucan phosphorylase 2, cytosolic"/>
    <property type="match status" value="1"/>
</dbReference>
<evidence type="ECO:0000256" key="4">
    <source>
        <dbReference type="ARBA" id="ARBA00022533"/>
    </source>
</evidence>
<keyword evidence="4" id="KW-0021">Allosteric enzyme</keyword>
<dbReference type="Gene3D" id="3.40.50.2000">
    <property type="entry name" value="Glycogen Phosphorylase B"/>
    <property type="match status" value="2"/>
</dbReference>
<keyword evidence="6 9" id="KW-0808">Transferase</keyword>
<evidence type="ECO:0000256" key="8">
    <source>
        <dbReference type="ARBA" id="ARBA00023277"/>
    </source>
</evidence>
<keyword evidence="8 9" id="KW-0119">Carbohydrate metabolism</keyword>
<protein>
    <recommendedName>
        <fullName evidence="9">Alpha-1,4 glucan phosphorylase</fullName>
        <ecNumber evidence="9">2.4.1.1</ecNumber>
    </recommendedName>
</protein>
<evidence type="ECO:0000313" key="12">
    <source>
        <dbReference type="Proteomes" id="UP000717585"/>
    </source>
</evidence>
<dbReference type="GO" id="GO:0005980">
    <property type="term" value="P:glycogen catabolic process"/>
    <property type="evidence" value="ECO:0007669"/>
    <property type="project" value="TreeGrafter"/>
</dbReference>
<reference evidence="11" key="1">
    <citation type="submission" date="2021-05" db="EMBL/GenBank/DDBJ databases">
        <title>A free-living protist that lacks canonical eukaryotic 1 DNA replication and segregation systems.</title>
        <authorList>
            <person name="Salas-Leiva D.E."/>
            <person name="Tromer E.C."/>
            <person name="Curtis B.A."/>
            <person name="Jerlstrom-Hultqvist J."/>
            <person name="Kolisko M."/>
            <person name="Yi Z."/>
            <person name="Salas-Leiva J.S."/>
            <person name="Gallot-Lavallee L."/>
            <person name="Kops G.J.P.L."/>
            <person name="Archibald J.M."/>
            <person name="Simpson A.G.B."/>
            <person name="Roger A.J."/>
        </authorList>
    </citation>
    <scope>NUCLEOTIDE SEQUENCE</scope>
    <source>
        <strain evidence="11">BICM</strain>
    </source>
</reference>
<dbReference type="GO" id="GO:0030170">
    <property type="term" value="F:pyridoxal phosphate binding"/>
    <property type="evidence" value="ECO:0007669"/>
    <property type="project" value="InterPro"/>
</dbReference>
<dbReference type="Proteomes" id="UP000717585">
    <property type="component" value="Unassembled WGS sequence"/>
</dbReference>
<gene>
    <name evidence="11" type="ORF">J8273_4363</name>
</gene>
<dbReference type="GO" id="GO:0008184">
    <property type="term" value="F:glycogen phosphorylase activity"/>
    <property type="evidence" value="ECO:0007669"/>
    <property type="project" value="InterPro"/>
</dbReference>
<dbReference type="AlphaFoldDB" id="A0A8J6ATK8"/>
<comment type="function">
    <text evidence="9">Allosteric enzyme that catalyzes the rate-limiting step in glycogen catabolism, the phosphorolytic cleavage of glycogen to produce glucose-1-phosphate, and plays a central role in maintaining cellular and organismal glucose homeostasis.</text>
</comment>
<keyword evidence="12" id="KW-1185">Reference proteome</keyword>
<accession>A0A8J6ATK8</accession>
<dbReference type="GO" id="GO:0005737">
    <property type="term" value="C:cytoplasm"/>
    <property type="evidence" value="ECO:0007669"/>
    <property type="project" value="TreeGrafter"/>
</dbReference>
<organism evidence="11 12">
    <name type="scientific">Carpediemonas membranifera</name>
    <dbReference type="NCBI Taxonomy" id="201153"/>
    <lineage>
        <taxon>Eukaryota</taxon>
        <taxon>Metamonada</taxon>
        <taxon>Carpediemonas-like organisms</taxon>
        <taxon>Carpediemonas</taxon>
    </lineage>
</organism>
<evidence type="ECO:0000256" key="9">
    <source>
        <dbReference type="RuleBase" id="RU000587"/>
    </source>
</evidence>